<gene>
    <name evidence="1" type="ordered locus">Halhy_6636</name>
</gene>
<evidence type="ECO:0000313" key="2">
    <source>
        <dbReference type="Proteomes" id="UP000008461"/>
    </source>
</evidence>
<dbReference type="OrthoDB" id="8536512at2"/>
<dbReference type="InterPro" id="IPR036977">
    <property type="entry name" value="DNA_primase_Znf_CHC2"/>
</dbReference>
<proteinExistence type="predicted"/>
<keyword evidence="1" id="KW-0614">Plasmid</keyword>
<accession>F4L7U4</accession>
<evidence type="ECO:0008006" key="3">
    <source>
        <dbReference type="Google" id="ProtNLM"/>
    </source>
</evidence>
<dbReference type="HOGENOM" id="CLU_070537_1_0_10"/>
<dbReference type="KEGG" id="hhy:Halhy_6636"/>
<evidence type="ECO:0000313" key="1">
    <source>
        <dbReference type="EMBL" id="AEE54452.1"/>
    </source>
</evidence>
<dbReference type="InterPro" id="IPR018247">
    <property type="entry name" value="EF_Hand_1_Ca_BS"/>
</dbReference>
<sequence>MNSDQAKKLSLPALLERLGHQPTQITKGGKEYWYLSPFRQEMIASFHTSFLGGKWIWNDFGDTGGTVIDFVMRYKGYHHVQEALQFLEAIFKAGMAPSAAQEEKSPQGALFDSVAQVENPVLELKRVTPLKMSLPYIAQRGIDEAVAKLYLKEVHFINTNTGKNYFAAGIKNVSGGYEIRNPYFKSSIGKKDLSFAPGEEGRGVVSVFEGVMDFLTYLTEEKRLRMPEDVIILNSISFLQRAKSYLQARRYTRILTFFDNDRTGELATEDFLSSFPSGVVIPQNQRYSGFVDYNSKVDLS</sequence>
<dbReference type="GO" id="GO:0006269">
    <property type="term" value="P:DNA replication, synthesis of primer"/>
    <property type="evidence" value="ECO:0007669"/>
    <property type="project" value="TreeGrafter"/>
</dbReference>
<dbReference type="PANTHER" id="PTHR30313">
    <property type="entry name" value="DNA PRIMASE"/>
    <property type="match status" value="1"/>
</dbReference>
<dbReference type="InterPro" id="IPR050219">
    <property type="entry name" value="DnaG_primase"/>
</dbReference>
<protein>
    <recommendedName>
        <fullName evidence="3">DNA primase</fullName>
    </recommendedName>
</protein>
<keyword evidence="2" id="KW-1185">Reference proteome</keyword>
<geneLocation type="plasmid" evidence="1 2">
    <name>pHALHY01</name>
</geneLocation>
<dbReference type="RefSeq" id="WP_013768969.1">
    <property type="nucleotide sequence ID" value="NC_015511.1"/>
</dbReference>
<dbReference type="GO" id="GO:0008270">
    <property type="term" value="F:zinc ion binding"/>
    <property type="evidence" value="ECO:0007669"/>
    <property type="project" value="InterPro"/>
</dbReference>
<dbReference type="Gene3D" id="3.40.1360.10">
    <property type="match status" value="1"/>
</dbReference>
<name>F4L7U4_HALH1</name>
<dbReference type="GO" id="GO:0005737">
    <property type="term" value="C:cytoplasm"/>
    <property type="evidence" value="ECO:0007669"/>
    <property type="project" value="TreeGrafter"/>
</dbReference>
<dbReference type="GO" id="GO:0003677">
    <property type="term" value="F:DNA binding"/>
    <property type="evidence" value="ECO:0007669"/>
    <property type="project" value="InterPro"/>
</dbReference>
<dbReference type="EMBL" id="CP002692">
    <property type="protein sequence ID" value="AEE54452.1"/>
    <property type="molecule type" value="Genomic_DNA"/>
</dbReference>
<dbReference type="PROSITE" id="PS00018">
    <property type="entry name" value="EF_HAND_1"/>
    <property type="match status" value="1"/>
</dbReference>
<reference evidence="1 2" key="1">
    <citation type="journal article" date="2011" name="Stand. Genomic Sci.">
        <title>Complete genome sequence of Haliscomenobacter hydrossis type strain (O).</title>
        <authorList>
            <consortium name="US DOE Joint Genome Institute (JGI-PGF)"/>
            <person name="Daligault H."/>
            <person name="Lapidus A."/>
            <person name="Zeytun A."/>
            <person name="Nolan M."/>
            <person name="Lucas S."/>
            <person name="Del Rio T.G."/>
            <person name="Tice H."/>
            <person name="Cheng J.F."/>
            <person name="Tapia R."/>
            <person name="Han C."/>
            <person name="Goodwin L."/>
            <person name="Pitluck S."/>
            <person name="Liolios K."/>
            <person name="Pagani I."/>
            <person name="Ivanova N."/>
            <person name="Huntemann M."/>
            <person name="Mavromatis K."/>
            <person name="Mikhailova N."/>
            <person name="Pati A."/>
            <person name="Chen A."/>
            <person name="Palaniappan K."/>
            <person name="Land M."/>
            <person name="Hauser L."/>
            <person name="Brambilla E.M."/>
            <person name="Rohde M."/>
            <person name="Verbarg S."/>
            <person name="Goker M."/>
            <person name="Bristow J."/>
            <person name="Eisen J.A."/>
            <person name="Markowitz V."/>
            <person name="Hugenholtz P."/>
            <person name="Kyrpides N.C."/>
            <person name="Klenk H.P."/>
            <person name="Woyke T."/>
        </authorList>
    </citation>
    <scope>NUCLEOTIDE SEQUENCE [LARGE SCALE GENOMIC DNA]</scope>
    <source>
        <strain evidence="2">ATCC 27775 / DSM 1100 / LMG 10767 / O</strain>
        <plasmid evidence="2">Plasmid pHALHY01</plasmid>
    </source>
</reference>
<dbReference type="Gene3D" id="3.90.580.10">
    <property type="entry name" value="Zinc finger, CHC2-type domain"/>
    <property type="match status" value="1"/>
</dbReference>
<dbReference type="Pfam" id="PF13155">
    <property type="entry name" value="Toprim_2"/>
    <property type="match status" value="1"/>
</dbReference>
<dbReference type="AlphaFoldDB" id="F4L7U4"/>
<dbReference type="Proteomes" id="UP000008461">
    <property type="component" value="Plasmid pHALHY01"/>
</dbReference>
<dbReference type="SUPFAM" id="SSF57783">
    <property type="entry name" value="Zinc beta-ribbon"/>
    <property type="match status" value="1"/>
</dbReference>
<organism evidence="1 2">
    <name type="scientific">Haliscomenobacter hydrossis (strain ATCC 27775 / DSM 1100 / LMG 10767 / O)</name>
    <dbReference type="NCBI Taxonomy" id="760192"/>
    <lineage>
        <taxon>Bacteria</taxon>
        <taxon>Pseudomonadati</taxon>
        <taxon>Bacteroidota</taxon>
        <taxon>Saprospiria</taxon>
        <taxon>Saprospirales</taxon>
        <taxon>Haliscomenobacteraceae</taxon>
        <taxon>Haliscomenobacter</taxon>
    </lineage>
</organism>
<reference key="2">
    <citation type="submission" date="2011-04" db="EMBL/GenBank/DDBJ databases">
        <title>Complete sequence of plasmid 1 of Haliscomenobacter hydrossis DSM 1100.</title>
        <authorList>
            <consortium name="US DOE Joint Genome Institute (JGI-PGF)"/>
            <person name="Lucas S."/>
            <person name="Han J."/>
            <person name="Lapidus A."/>
            <person name="Bruce D."/>
            <person name="Goodwin L."/>
            <person name="Pitluck S."/>
            <person name="Peters L."/>
            <person name="Kyrpides N."/>
            <person name="Mavromatis K."/>
            <person name="Ivanova N."/>
            <person name="Ovchinnikova G."/>
            <person name="Pagani I."/>
            <person name="Daligault H."/>
            <person name="Detter J.C."/>
            <person name="Han C."/>
            <person name="Land M."/>
            <person name="Hauser L."/>
            <person name="Markowitz V."/>
            <person name="Cheng J.-F."/>
            <person name="Hugenholtz P."/>
            <person name="Woyke T."/>
            <person name="Wu D."/>
            <person name="Verbarg S."/>
            <person name="Frueling A."/>
            <person name="Brambilla E."/>
            <person name="Klenk H.-P."/>
            <person name="Eisen J.A."/>
        </authorList>
    </citation>
    <scope>NUCLEOTIDE SEQUENCE</scope>
    <source>
        <strain>DSM 1100</strain>
    </source>
</reference>
<dbReference type="PANTHER" id="PTHR30313:SF2">
    <property type="entry name" value="DNA PRIMASE"/>
    <property type="match status" value="1"/>
</dbReference>